<dbReference type="EMBL" id="CP099837">
    <property type="protein sequence ID" value="USY19705.1"/>
    <property type="molecule type" value="Genomic_DNA"/>
</dbReference>
<sequence length="85" mass="9548">MSTDPVYQALKNIADSLATIRRGQLDDARGDADPCDHMISTLHHGRRGLPIFAQCRRAEAHSDLHEDEHGRQWHPNGLLVEPEEA</sequence>
<reference evidence="2" key="1">
    <citation type="submission" date="2022-06" db="EMBL/GenBank/DDBJ databases">
        <authorList>
            <person name="Ping M."/>
        </authorList>
    </citation>
    <scope>NUCLEOTIDE SEQUENCE</scope>
    <source>
        <strain evidence="2">JCM11759T</strain>
    </source>
</reference>
<accession>A0ABY5D8J7</accession>
<protein>
    <submittedName>
        <fullName evidence="2">Uncharacterized protein</fullName>
    </submittedName>
</protein>
<evidence type="ECO:0000256" key="1">
    <source>
        <dbReference type="SAM" id="MobiDB-lite"/>
    </source>
</evidence>
<keyword evidence="3" id="KW-1185">Reference proteome</keyword>
<feature type="region of interest" description="Disordered" evidence="1">
    <location>
        <begin position="63"/>
        <end position="85"/>
    </location>
</feature>
<dbReference type="RefSeq" id="WP_254418897.1">
    <property type="nucleotide sequence ID" value="NZ_CP099837.1"/>
</dbReference>
<name>A0ABY5D8J7_9ACTN</name>
<organism evidence="2 3">
    <name type="scientific">Nocardiopsis exhalans</name>
    <dbReference type="NCBI Taxonomy" id="163604"/>
    <lineage>
        <taxon>Bacteria</taxon>
        <taxon>Bacillati</taxon>
        <taxon>Actinomycetota</taxon>
        <taxon>Actinomycetes</taxon>
        <taxon>Streptosporangiales</taxon>
        <taxon>Nocardiopsidaceae</taxon>
        <taxon>Nocardiopsis</taxon>
    </lineage>
</organism>
<dbReference type="Proteomes" id="UP001055940">
    <property type="component" value="Chromosome"/>
</dbReference>
<gene>
    <name evidence="2" type="ORF">NE857_31500</name>
</gene>
<proteinExistence type="predicted"/>
<evidence type="ECO:0000313" key="2">
    <source>
        <dbReference type="EMBL" id="USY19705.1"/>
    </source>
</evidence>
<evidence type="ECO:0000313" key="3">
    <source>
        <dbReference type="Proteomes" id="UP001055940"/>
    </source>
</evidence>